<dbReference type="Pfam" id="PF15242">
    <property type="entry name" value="FAM53"/>
    <property type="match status" value="1"/>
</dbReference>
<dbReference type="PANTHER" id="PTHR28567">
    <property type="entry name" value="PROTEIN FAM53A-LIKE ISOFORM X1"/>
    <property type="match status" value="1"/>
</dbReference>
<evidence type="ECO:0000256" key="2">
    <source>
        <dbReference type="SAM" id="MobiDB-lite"/>
    </source>
</evidence>
<dbReference type="InterPro" id="IPR029356">
    <property type="entry name" value="FAM53"/>
</dbReference>
<dbReference type="RefSeq" id="XP_070646853.1">
    <property type="nucleotide sequence ID" value="XM_070790752.1"/>
</dbReference>
<accession>A0ABM4SGC7</accession>
<protein>
    <submittedName>
        <fullName evidence="4">Protein FAM53A</fullName>
    </submittedName>
</protein>
<feature type="region of interest" description="Disordered" evidence="2">
    <location>
        <begin position="162"/>
        <end position="323"/>
    </location>
</feature>
<feature type="compositionally biased region" description="Low complexity" evidence="2">
    <location>
        <begin position="287"/>
        <end position="313"/>
    </location>
</feature>
<comment type="similarity">
    <text evidence="1">Belongs to the FAM53 family.</text>
</comment>
<proteinExistence type="inferred from homology"/>
<dbReference type="Proteomes" id="UP001652663">
    <property type="component" value="Chromosome 6"/>
</dbReference>
<feature type="compositionally biased region" description="Low complexity" evidence="2">
    <location>
        <begin position="352"/>
        <end position="373"/>
    </location>
</feature>
<dbReference type="GeneID" id="139183503"/>
<evidence type="ECO:0000313" key="4">
    <source>
        <dbReference type="RefSeq" id="XP_070646853.1"/>
    </source>
</evidence>
<evidence type="ECO:0000256" key="1">
    <source>
        <dbReference type="ARBA" id="ARBA00010984"/>
    </source>
</evidence>
<keyword evidence="3" id="KW-1185">Reference proteome</keyword>
<reference evidence="4" key="1">
    <citation type="submission" date="2025-08" db="UniProtKB">
        <authorList>
            <consortium name="RefSeq"/>
        </authorList>
    </citation>
    <scope>IDENTIFICATION</scope>
    <source>
        <tissue evidence="4">Blood</tissue>
    </source>
</reference>
<dbReference type="PANTHER" id="PTHR28567:SF2">
    <property type="entry name" value="PROTEIN FAM53A"/>
    <property type="match status" value="1"/>
</dbReference>
<evidence type="ECO:0000313" key="3">
    <source>
        <dbReference type="Proteomes" id="UP001652663"/>
    </source>
</evidence>
<gene>
    <name evidence="4" type="primary">FAM53A</name>
</gene>
<name>A0ABM4SGC7_BOSIN</name>
<feature type="region of interest" description="Disordered" evidence="2">
    <location>
        <begin position="345"/>
        <end position="374"/>
    </location>
</feature>
<organism evidence="3 4">
    <name type="scientific">Bos indicus</name>
    <name type="common">Zebu</name>
    <dbReference type="NCBI Taxonomy" id="9915"/>
    <lineage>
        <taxon>Eukaryota</taxon>
        <taxon>Metazoa</taxon>
        <taxon>Chordata</taxon>
        <taxon>Craniata</taxon>
        <taxon>Vertebrata</taxon>
        <taxon>Euteleostomi</taxon>
        <taxon>Mammalia</taxon>
        <taxon>Eutheria</taxon>
        <taxon>Laurasiatheria</taxon>
        <taxon>Artiodactyla</taxon>
        <taxon>Ruminantia</taxon>
        <taxon>Pecora</taxon>
        <taxon>Bovidae</taxon>
        <taxon>Bovinae</taxon>
        <taxon>Bos</taxon>
    </lineage>
</organism>
<sequence>MGFRLKCADVDVADSKCLSWPGSSPGGGRCLWRGELTWHMLLLAGGPCALEAPVPSLPEGSEGIPASVEVFMQLPPGSDHGFYDECGRLCSSVWCLSGAGSPGPVGTDRGPGPRATVTLITKKLQSQRLDDLAHKSYDAGPHSAQKLSRSGHFFPFETNKEHPWEVVGGGRPVRSQVAAGPASPSPPGPRGPSVGALSTRDLRAAPAALSAPHQVARPLPVGARRAGVRRAPEAPWRPQGLDSGHQEALPQQRERLVAGPRPPSHQRRLAPCALASPGPGRATRGGPHALPATLPVAAAGAPGAGGRSPTSAGSVPVPTPMSTPEPSRCQGLLCCHSQPCVRAGGRAGGSAGARRPLAEPGPGLPEDGPGEAPSRVRCRRAALHPTPAPILFPKLPSAPWSIAQGQTHMSVFVGCAWALWVSWAWGSRVLGDASGACATPQSLPVGSGLPPGALPAEGGLLSPSVSVRSLVENLVCRLPGAVGCPLAGGEPRLPAARCCGLFPLSHIPRFLQTKSSHLSSRPSQMQALSPGIW</sequence>